<evidence type="ECO:0000256" key="1">
    <source>
        <dbReference type="ARBA" id="ARBA00006171"/>
    </source>
</evidence>
<dbReference type="InterPro" id="IPR010972">
    <property type="entry name" value="Beta-PGM"/>
</dbReference>
<protein>
    <submittedName>
        <fullName evidence="2">Beta-phosphoglucomutase</fullName>
        <ecNumber evidence="2">5.4.2.6</ecNumber>
    </submittedName>
</protein>
<dbReference type="InterPro" id="IPR023198">
    <property type="entry name" value="PGP-like_dom2"/>
</dbReference>
<dbReference type="SFLD" id="SFLDG01129">
    <property type="entry name" value="C1.5:_HAD__Beta-PGM__Phosphata"/>
    <property type="match status" value="1"/>
</dbReference>
<comment type="similarity">
    <text evidence="1">Belongs to the HAD-like hydrolase superfamily. CbbY/CbbZ/Gph/YieH family.</text>
</comment>
<dbReference type="Gene3D" id="1.10.150.240">
    <property type="entry name" value="Putative phosphatase, domain 2"/>
    <property type="match status" value="1"/>
</dbReference>
<evidence type="ECO:0000313" key="3">
    <source>
        <dbReference type="Proteomes" id="UP001211894"/>
    </source>
</evidence>
<keyword evidence="2" id="KW-0413">Isomerase</keyword>
<dbReference type="NCBIfam" id="TIGR02009">
    <property type="entry name" value="PGMB-YQAB-SF"/>
    <property type="match status" value="1"/>
</dbReference>
<dbReference type="Pfam" id="PF00702">
    <property type="entry name" value="Hydrolase"/>
    <property type="match status" value="1"/>
</dbReference>
<dbReference type="InterPro" id="IPR036412">
    <property type="entry name" value="HAD-like_sf"/>
</dbReference>
<dbReference type="SFLD" id="SFLDF00046">
    <property type="entry name" value="beta-phosphoglucomutase"/>
    <property type="match status" value="1"/>
</dbReference>
<proteinExistence type="inferred from homology"/>
<dbReference type="EMBL" id="JAQKAB010000005">
    <property type="protein sequence ID" value="MDA7026824.1"/>
    <property type="molecule type" value="Genomic_DNA"/>
</dbReference>
<keyword evidence="3" id="KW-1185">Reference proteome</keyword>
<dbReference type="EC" id="5.4.2.6" evidence="2"/>
<dbReference type="Proteomes" id="UP001211894">
    <property type="component" value="Unassembled WGS sequence"/>
</dbReference>
<name>A0ABT4X3E6_9BACI</name>
<accession>A0ABT4X3E6</accession>
<dbReference type="Gene3D" id="3.40.50.1000">
    <property type="entry name" value="HAD superfamily/HAD-like"/>
    <property type="match status" value="1"/>
</dbReference>
<dbReference type="SUPFAM" id="SSF56784">
    <property type="entry name" value="HAD-like"/>
    <property type="match status" value="1"/>
</dbReference>
<dbReference type="RefSeq" id="WP_271340675.1">
    <property type="nucleotide sequence ID" value="NZ_JAQKAB010000005.1"/>
</dbReference>
<dbReference type="InterPro" id="IPR023214">
    <property type="entry name" value="HAD_sf"/>
</dbReference>
<dbReference type="GO" id="GO:0008801">
    <property type="term" value="F:beta-phosphoglucomutase activity"/>
    <property type="evidence" value="ECO:0007669"/>
    <property type="project" value="UniProtKB-EC"/>
</dbReference>
<gene>
    <name evidence="2" type="primary">pgmB</name>
    <name evidence="2" type="ORF">PJ311_09415</name>
</gene>
<dbReference type="InterPro" id="IPR006439">
    <property type="entry name" value="HAD-SF_hydro_IA"/>
</dbReference>
<evidence type="ECO:0000313" key="2">
    <source>
        <dbReference type="EMBL" id="MDA7026824.1"/>
    </source>
</evidence>
<dbReference type="PANTHER" id="PTHR18901:SF38">
    <property type="entry name" value="PSEUDOURIDINE-5'-PHOSPHATASE"/>
    <property type="match status" value="1"/>
</dbReference>
<dbReference type="PANTHER" id="PTHR18901">
    <property type="entry name" value="2-DEOXYGLUCOSE-6-PHOSPHATE PHOSPHATASE 2"/>
    <property type="match status" value="1"/>
</dbReference>
<dbReference type="CDD" id="cd02598">
    <property type="entry name" value="HAD_BPGM"/>
    <property type="match status" value="1"/>
</dbReference>
<reference evidence="2 3" key="1">
    <citation type="submission" date="2023-01" db="EMBL/GenBank/DDBJ databases">
        <title>Bacillus changyiensis sp. nov., isolated from a coastal deposit.</title>
        <authorList>
            <person name="Xiao G."/>
            <person name="Lai Q."/>
            <person name="Hu Z."/>
            <person name="Shao Z."/>
        </authorList>
    </citation>
    <scope>NUCLEOTIDE SEQUENCE [LARGE SCALE GENOMIC DNA]</scope>
    <source>
        <strain evidence="2 3">CLL-7-23</strain>
    </source>
</reference>
<dbReference type="InterPro" id="IPR010976">
    <property type="entry name" value="B-phosphoglucomutase_hydrolase"/>
</dbReference>
<dbReference type="NCBIfam" id="TIGR01509">
    <property type="entry name" value="HAD-SF-IA-v3"/>
    <property type="match status" value="1"/>
</dbReference>
<dbReference type="PRINTS" id="PR00413">
    <property type="entry name" value="HADHALOGNASE"/>
</dbReference>
<comment type="caution">
    <text evidence="2">The sequence shown here is derived from an EMBL/GenBank/DDBJ whole genome shotgun (WGS) entry which is preliminary data.</text>
</comment>
<sequence>MKAVIFDLDGVITDTAEYHFLAWKRLADQLNISFDRDFNERLKGISRSESLDMILVHGHVSAQYSEDAKQDLMNEKNRYYQQLIQTLTPDNLLPGIRQLLSELKHQQIKLALASASRNAPTILECLKIMDDFHTIVDPETLANGKPDPEIFLTAAKQLSVSPTDCIGIEDAEAGIASIKSAGMFAVGVGNKQSMAAADLIVGETSDLSFTLLDNGMKQWREKRNKIES</sequence>
<dbReference type="NCBIfam" id="TIGR01990">
    <property type="entry name" value="bPGM"/>
    <property type="match status" value="1"/>
</dbReference>
<dbReference type="SFLD" id="SFLDS00003">
    <property type="entry name" value="Haloacid_Dehalogenase"/>
    <property type="match status" value="1"/>
</dbReference>
<dbReference type="SFLD" id="SFLDG01135">
    <property type="entry name" value="C1.5.6:_HAD__Beta-PGM__Phospha"/>
    <property type="match status" value="1"/>
</dbReference>
<organism evidence="2 3">
    <name type="scientific">Bacillus changyiensis</name>
    <dbReference type="NCBI Taxonomy" id="3004103"/>
    <lineage>
        <taxon>Bacteria</taxon>
        <taxon>Bacillati</taxon>
        <taxon>Bacillota</taxon>
        <taxon>Bacilli</taxon>
        <taxon>Bacillales</taxon>
        <taxon>Bacillaceae</taxon>
        <taxon>Bacillus</taxon>
    </lineage>
</organism>